<dbReference type="GO" id="GO:0006729">
    <property type="term" value="P:tetrahydrobiopterin biosynthetic process"/>
    <property type="evidence" value="ECO:0007669"/>
    <property type="project" value="InterPro"/>
</dbReference>
<dbReference type="SUPFAM" id="SSF55248">
    <property type="entry name" value="PCD-like"/>
    <property type="match status" value="1"/>
</dbReference>
<evidence type="ECO:0000256" key="4">
    <source>
        <dbReference type="HAMAP-Rule" id="MF_00434"/>
    </source>
</evidence>
<dbReference type="InterPro" id="IPR001533">
    <property type="entry name" value="Pterin_deHydtase"/>
</dbReference>
<dbReference type="PANTHER" id="PTHR12599">
    <property type="entry name" value="PTERIN-4-ALPHA-CARBINOLAMINE DEHYDRATASE"/>
    <property type="match status" value="1"/>
</dbReference>
<keyword evidence="3 4" id="KW-0456">Lyase</keyword>
<evidence type="ECO:0000256" key="1">
    <source>
        <dbReference type="ARBA" id="ARBA00001554"/>
    </source>
</evidence>
<comment type="catalytic activity">
    <reaction evidence="1 4">
        <text>(4aS,6R)-4a-hydroxy-L-erythro-5,6,7,8-tetrahydrobiopterin = (6R)-L-erythro-6,7-dihydrobiopterin + H2O</text>
        <dbReference type="Rhea" id="RHEA:11920"/>
        <dbReference type="ChEBI" id="CHEBI:15377"/>
        <dbReference type="ChEBI" id="CHEBI:15642"/>
        <dbReference type="ChEBI" id="CHEBI:43120"/>
        <dbReference type="EC" id="4.2.1.96"/>
    </reaction>
</comment>
<proteinExistence type="inferred from homology"/>
<dbReference type="InterPro" id="IPR036428">
    <property type="entry name" value="PCD_sf"/>
</dbReference>
<sequence length="115" mass="12713">MNSIDLTTKQCTPCQGGIPPMTIEVANQYLALAPGWELRDDATKIKRTFKLKNFMDALALAQRVGHLCEQEGHHPDITIGWGYCSVVFQTHKINGLHENDFIMATKVNMLAGNGA</sequence>
<dbReference type="EMBL" id="PQVH01000008">
    <property type="protein sequence ID" value="TFW71571.1"/>
    <property type="molecule type" value="Genomic_DNA"/>
</dbReference>
<dbReference type="EC" id="4.2.1.96" evidence="4"/>
<evidence type="ECO:0000313" key="5">
    <source>
        <dbReference type="EMBL" id="TFW71571.1"/>
    </source>
</evidence>
<dbReference type="GO" id="GO:0008124">
    <property type="term" value="F:4-alpha-hydroxytetrahydrobiopterin dehydratase activity"/>
    <property type="evidence" value="ECO:0007669"/>
    <property type="project" value="UniProtKB-UniRule"/>
</dbReference>
<dbReference type="OrthoDB" id="9794987at2"/>
<reference evidence="5 6" key="1">
    <citation type="submission" date="2018-02" db="EMBL/GenBank/DDBJ databases">
        <title>A novel lanthanide dependent methylotroph, Methylotenera sp. La3113.</title>
        <authorList>
            <person name="Lv H."/>
            <person name="Tani A."/>
        </authorList>
    </citation>
    <scope>NUCLEOTIDE SEQUENCE [LARGE SCALE GENOMIC DNA]</scope>
    <source>
        <strain evidence="5 6">La3113</strain>
    </source>
</reference>
<keyword evidence="6" id="KW-1185">Reference proteome</keyword>
<dbReference type="AlphaFoldDB" id="A0A4Y9VSJ2"/>
<evidence type="ECO:0000256" key="2">
    <source>
        <dbReference type="ARBA" id="ARBA00006472"/>
    </source>
</evidence>
<organism evidence="5 6">
    <name type="scientific">Methylotenera oryzisoli</name>
    <dbReference type="NCBI Taxonomy" id="2080758"/>
    <lineage>
        <taxon>Bacteria</taxon>
        <taxon>Pseudomonadati</taxon>
        <taxon>Pseudomonadota</taxon>
        <taxon>Betaproteobacteria</taxon>
        <taxon>Nitrosomonadales</taxon>
        <taxon>Methylophilaceae</taxon>
        <taxon>Methylotenera</taxon>
    </lineage>
</organism>
<dbReference type="Proteomes" id="UP000297706">
    <property type="component" value="Unassembled WGS sequence"/>
</dbReference>
<dbReference type="PANTHER" id="PTHR12599:SF0">
    <property type="entry name" value="PTERIN-4-ALPHA-CARBINOLAMINE DEHYDRATASE"/>
    <property type="match status" value="1"/>
</dbReference>
<name>A0A4Y9VSJ2_9PROT</name>
<dbReference type="RefSeq" id="WP_135277113.1">
    <property type="nucleotide sequence ID" value="NZ_PQVH01000008.1"/>
</dbReference>
<accession>A0A4Y9VSJ2</accession>
<dbReference type="Gene3D" id="3.30.1360.20">
    <property type="entry name" value="Transcriptional coactivator/pterin dehydratase"/>
    <property type="match status" value="1"/>
</dbReference>
<dbReference type="Pfam" id="PF01329">
    <property type="entry name" value="Pterin_4a"/>
    <property type="match status" value="1"/>
</dbReference>
<dbReference type="HAMAP" id="MF_00434">
    <property type="entry name" value="Pterin_4_alpha"/>
    <property type="match status" value="1"/>
</dbReference>
<protein>
    <recommendedName>
        <fullName evidence="4">Putative pterin-4-alpha-carbinolamine dehydratase</fullName>
        <shortName evidence="4">PHS</shortName>
        <ecNumber evidence="4">4.2.1.96</ecNumber>
    </recommendedName>
    <alternativeName>
        <fullName evidence="4">4-alpha-hydroxy-tetrahydropterin dehydratase</fullName>
    </alternativeName>
    <alternativeName>
        <fullName evidence="4">Pterin carbinolamine dehydratase</fullName>
        <shortName evidence="4">PCD</shortName>
    </alternativeName>
</protein>
<dbReference type="CDD" id="cd00913">
    <property type="entry name" value="PCD_DCoH_subfamily_a"/>
    <property type="match status" value="1"/>
</dbReference>
<comment type="caution">
    <text evidence="5">The sequence shown here is derived from an EMBL/GenBank/DDBJ whole genome shotgun (WGS) entry which is preliminary data.</text>
</comment>
<evidence type="ECO:0000313" key="6">
    <source>
        <dbReference type="Proteomes" id="UP000297706"/>
    </source>
</evidence>
<comment type="similarity">
    <text evidence="2 4">Belongs to the pterin-4-alpha-carbinolamine dehydratase family.</text>
</comment>
<gene>
    <name evidence="5" type="ORF">C3Y98_05600</name>
</gene>
<evidence type="ECO:0000256" key="3">
    <source>
        <dbReference type="ARBA" id="ARBA00023239"/>
    </source>
</evidence>